<dbReference type="SUPFAM" id="SSF46689">
    <property type="entry name" value="Homeodomain-like"/>
    <property type="match status" value="1"/>
</dbReference>
<name>D5ABB6_PICSI</name>
<evidence type="ECO:0000256" key="2">
    <source>
        <dbReference type="ARBA" id="ARBA00022737"/>
    </source>
</evidence>
<dbReference type="InterPro" id="IPR009057">
    <property type="entry name" value="Homeodomain-like_sf"/>
</dbReference>
<dbReference type="CDD" id="cd00167">
    <property type="entry name" value="SANT"/>
    <property type="match status" value="2"/>
</dbReference>
<feature type="domain" description="Myb-like" evidence="7">
    <location>
        <begin position="63"/>
        <end position="113"/>
    </location>
</feature>
<dbReference type="GO" id="GO:0003677">
    <property type="term" value="F:DNA binding"/>
    <property type="evidence" value="ECO:0007669"/>
    <property type="project" value="UniProtKB-KW"/>
</dbReference>
<reference evidence="9" key="1">
    <citation type="submission" date="2010-04" db="EMBL/GenBank/DDBJ databases">
        <authorList>
            <person name="Reid K.E."/>
            <person name="Liao N."/>
            <person name="Chan S."/>
            <person name="Docking R."/>
            <person name="Taylor G."/>
            <person name="Moore R."/>
            <person name="Mayo M."/>
            <person name="Munro S."/>
            <person name="King J."/>
            <person name="Yanchuk A."/>
            <person name="Holt R."/>
            <person name="Jones S."/>
            <person name="Marra M."/>
            <person name="Ritland C.E."/>
            <person name="Ritland K."/>
            <person name="Bohlmann J."/>
        </authorList>
    </citation>
    <scope>NUCLEOTIDE SEQUENCE</scope>
    <source>
        <tissue evidence="9">Bud</tissue>
    </source>
</reference>
<dbReference type="PANTHER" id="PTHR48000">
    <property type="entry name" value="OS09G0431300 PROTEIN"/>
    <property type="match status" value="1"/>
</dbReference>
<dbReference type="GO" id="GO:0005634">
    <property type="term" value="C:nucleus"/>
    <property type="evidence" value="ECO:0007669"/>
    <property type="project" value="UniProtKB-SubCell"/>
</dbReference>
<dbReference type="FunFam" id="1.10.10.60:FF:000015">
    <property type="entry name" value="Transcription factor RAX3"/>
    <property type="match status" value="1"/>
</dbReference>
<feature type="domain" description="HTH myb-type" evidence="8">
    <location>
        <begin position="9"/>
        <end position="62"/>
    </location>
</feature>
<dbReference type="EMBL" id="BT123519">
    <property type="protein sequence ID" value="ADE76835.1"/>
    <property type="molecule type" value="mRNA"/>
</dbReference>
<keyword evidence="2" id="KW-0677">Repeat</keyword>
<accession>D5ABB6</accession>
<organism evidence="9">
    <name type="scientific">Picea sitchensis</name>
    <name type="common">Sitka spruce</name>
    <name type="synonym">Pinus sitchensis</name>
    <dbReference type="NCBI Taxonomy" id="3332"/>
    <lineage>
        <taxon>Eukaryota</taxon>
        <taxon>Viridiplantae</taxon>
        <taxon>Streptophyta</taxon>
        <taxon>Embryophyta</taxon>
        <taxon>Tracheophyta</taxon>
        <taxon>Spermatophyta</taxon>
        <taxon>Pinopsida</taxon>
        <taxon>Pinidae</taxon>
        <taxon>Conifers I</taxon>
        <taxon>Pinales</taxon>
        <taxon>Pinaceae</taxon>
        <taxon>Picea</taxon>
    </lineage>
</organism>
<evidence type="ECO:0000256" key="3">
    <source>
        <dbReference type="ARBA" id="ARBA00023015"/>
    </source>
</evidence>
<dbReference type="SMART" id="SM00717">
    <property type="entry name" value="SANT"/>
    <property type="match status" value="2"/>
</dbReference>
<feature type="domain" description="HTH myb-type" evidence="8">
    <location>
        <begin position="63"/>
        <end position="117"/>
    </location>
</feature>
<comment type="subcellular location">
    <subcellularLocation>
        <location evidence="1">Nucleus</location>
    </subcellularLocation>
</comment>
<dbReference type="InterPro" id="IPR017930">
    <property type="entry name" value="Myb_dom"/>
</dbReference>
<sequence>MGRAPCCDKSNVKKGPWSREEDSKLKEYMDKCGAGGNWLALPQKVGLKRCGKSCRLRWLNYLRPNIKHGGFSEEEDHIICSLYIRIGSRWSIIAAQLPGRTDNDIKNHWNTRLKKKVLGKHEDHQTCQPSAARPERKDVQSYATSEVNTSPNIFVQQQQPGGVDPYTNIGMNGLYSNFGTGIISQLFEQNCGLRITESSSSSEPATFQLNHQQVQLDQGFSDNNSCVGKLLQRVEGTVVDQHSNEGMSMITSSPVDASNSIKASQMPHSTAHSQYKSSQIFHETSASPVLMYERQMENHIKLKKPSAPLVHHDNSHAVSESSWMNTFDAEKNLGAYRFSTELNDLY</sequence>
<evidence type="ECO:0000256" key="4">
    <source>
        <dbReference type="ARBA" id="ARBA00023125"/>
    </source>
</evidence>
<evidence type="ECO:0000259" key="8">
    <source>
        <dbReference type="PROSITE" id="PS51294"/>
    </source>
</evidence>
<evidence type="ECO:0000256" key="5">
    <source>
        <dbReference type="ARBA" id="ARBA00023163"/>
    </source>
</evidence>
<dbReference type="Pfam" id="PF00249">
    <property type="entry name" value="Myb_DNA-binding"/>
    <property type="match status" value="2"/>
</dbReference>
<evidence type="ECO:0000256" key="6">
    <source>
        <dbReference type="ARBA" id="ARBA00023242"/>
    </source>
</evidence>
<keyword evidence="4" id="KW-0238">DNA-binding</keyword>
<proteinExistence type="evidence at transcript level"/>
<feature type="domain" description="Myb-like" evidence="7">
    <location>
        <begin position="9"/>
        <end position="62"/>
    </location>
</feature>
<dbReference type="PANTHER" id="PTHR48000:SF46">
    <property type="entry name" value="TRANSCRIPTION FACTOR MYB36"/>
    <property type="match status" value="1"/>
</dbReference>
<dbReference type="PROSITE" id="PS50090">
    <property type="entry name" value="MYB_LIKE"/>
    <property type="match status" value="2"/>
</dbReference>
<keyword evidence="5" id="KW-0804">Transcription</keyword>
<evidence type="ECO:0000256" key="1">
    <source>
        <dbReference type="ARBA" id="ARBA00004123"/>
    </source>
</evidence>
<evidence type="ECO:0000259" key="7">
    <source>
        <dbReference type="PROSITE" id="PS50090"/>
    </source>
</evidence>
<dbReference type="Gene3D" id="1.10.10.60">
    <property type="entry name" value="Homeodomain-like"/>
    <property type="match status" value="2"/>
</dbReference>
<keyword evidence="3" id="KW-0805">Transcription regulation</keyword>
<protein>
    <submittedName>
        <fullName evidence="9">Uncharacterized protein</fullName>
    </submittedName>
</protein>
<dbReference type="PROSITE" id="PS51294">
    <property type="entry name" value="HTH_MYB"/>
    <property type="match status" value="2"/>
</dbReference>
<evidence type="ECO:0000313" key="9">
    <source>
        <dbReference type="EMBL" id="ADE76835.1"/>
    </source>
</evidence>
<keyword evidence="6" id="KW-0539">Nucleus</keyword>
<dbReference type="InterPro" id="IPR001005">
    <property type="entry name" value="SANT/Myb"/>
</dbReference>
<dbReference type="AlphaFoldDB" id="D5ABB6"/>